<proteinExistence type="predicted"/>
<dbReference type="InterPro" id="IPR040514">
    <property type="entry name" value="C4bp_oligo"/>
</dbReference>
<evidence type="ECO:0000259" key="4">
    <source>
        <dbReference type="Pfam" id="PF18453"/>
    </source>
</evidence>
<keyword evidence="6" id="KW-1185">Reference proteome</keyword>
<evidence type="ECO:0000256" key="3">
    <source>
        <dbReference type="ARBA" id="ARBA00022737"/>
    </source>
</evidence>
<dbReference type="EMBL" id="MKHE01000014">
    <property type="protein sequence ID" value="OWK08487.1"/>
    <property type="molecule type" value="Genomic_DNA"/>
</dbReference>
<keyword evidence="1" id="KW-0768">Sushi</keyword>
<evidence type="ECO:0000313" key="5">
    <source>
        <dbReference type="EMBL" id="OWK08487.1"/>
    </source>
</evidence>
<sequence>WSEVVSDPPEAFWEAASEQSYIPLRKMMVGNKEYPEGCEQVIAGKKLLQCLSSPEEVKLALEVYKLSLEIALLELQIDKRKDASEW</sequence>
<accession>A0A212CR36</accession>
<reference evidence="5 6" key="1">
    <citation type="journal article" date="2018" name="Mol. Genet. Genomics">
        <title>The red deer Cervus elaphus genome CerEla1.0: sequencing, annotating, genes, and chromosomes.</title>
        <authorList>
            <person name="Bana N.A."/>
            <person name="Nyiri A."/>
            <person name="Nagy J."/>
            <person name="Frank K."/>
            <person name="Nagy T."/>
            <person name="Steger V."/>
            <person name="Schiller M."/>
            <person name="Lakatos P."/>
            <person name="Sugar L."/>
            <person name="Horn P."/>
            <person name="Barta E."/>
            <person name="Orosz L."/>
        </authorList>
    </citation>
    <scope>NUCLEOTIDE SEQUENCE [LARGE SCALE GENOMIC DNA]</scope>
    <source>
        <strain evidence="5">Hungarian</strain>
    </source>
</reference>
<name>A0A212CR36_CEREH</name>
<keyword evidence="2" id="KW-0732">Signal</keyword>
<evidence type="ECO:0000313" key="6">
    <source>
        <dbReference type="Proteomes" id="UP000242450"/>
    </source>
</evidence>
<feature type="domain" description="C4b-binding protein alpha oligomerization" evidence="4">
    <location>
        <begin position="33"/>
        <end position="81"/>
    </location>
</feature>
<feature type="non-terminal residue" evidence="5">
    <location>
        <position position="1"/>
    </location>
</feature>
<dbReference type="Proteomes" id="UP000242450">
    <property type="component" value="Chromosome 14"/>
</dbReference>
<dbReference type="OrthoDB" id="8961654at2759"/>
<dbReference type="Gene3D" id="1.20.5.3730">
    <property type="match status" value="1"/>
</dbReference>
<keyword evidence="3" id="KW-0677">Repeat</keyword>
<dbReference type="AlphaFoldDB" id="A0A212CR36"/>
<comment type="caution">
    <text evidence="5">The sequence shown here is derived from an EMBL/GenBank/DDBJ whole genome shotgun (WGS) entry which is preliminary data.</text>
</comment>
<evidence type="ECO:0000256" key="2">
    <source>
        <dbReference type="ARBA" id="ARBA00022729"/>
    </source>
</evidence>
<organism evidence="5 6">
    <name type="scientific">Cervus elaphus hippelaphus</name>
    <name type="common">European red deer</name>
    <dbReference type="NCBI Taxonomy" id="46360"/>
    <lineage>
        <taxon>Eukaryota</taxon>
        <taxon>Metazoa</taxon>
        <taxon>Chordata</taxon>
        <taxon>Craniata</taxon>
        <taxon>Vertebrata</taxon>
        <taxon>Euteleostomi</taxon>
        <taxon>Mammalia</taxon>
        <taxon>Eutheria</taxon>
        <taxon>Laurasiatheria</taxon>
        <taxon>Artiodactyla</taxon>
        <taxon>Ruminantia</taxon>
        <taxon>Pecora</taxon>
        <taxon>Cervidae</taxon>
        <taxon>Cervinae</taxon>
        <taxon>Cervus</taxon>
    </lineage>
</organism>
<gene>
    <name evidence="5" type="ORF">Celaphus_00010775</name>
</gene>
<protein>
    <recommendedName>
        <fullName evidence="4">C4b-binding protein alpha oligomerization domain-containing protein</fullName>
    </recommendedName>
</protein>
<evidence type="ECO:0000256" key="1">
    <source>
        <dbReference type="ARBA" id="ARBA00022659"/>
    </source>
</evidence>
<dbReference type="Pfam" id="PF18453">
    <property type="entry name" value="C4bp_oligo"/>
    <property type="match status" value="1"/>
</dbReference>